<evidence type="ECO:0000313" key="1">
    <source>
        <dbReference type="EMBL" id="MBK8571228.1"/>
    </source>
</evidence>
<comment type="caution">
    <text evidence="1">The sequence shown here is derived from an EMBL/GenBank/DDBJ whole genome shotgun (WGS) entry which is preliminary data.</text>
</comment>
<dbReference type="AlphaFoldDB" id="A0A936EZA2"/>
<sequence>MSQEIRPEDLIVTEQDGTRRINHDVIESYGLFNLPRATMRQALMVYYDNASRQGRGAAQTVRTFITLASSITRFPRQVAINFTRGVAYRRNMRMLRRFSR</sequence>
<evidence type="ECO:0000313" key="2">
    <source>
        <dbReference type="Proteomes" id="UP000709959"/>
    </source>
</evidence>
<reference evidence="1 2" key="1">
    <citation type="submission" date="2020-10" db="EMBL/GenBank/DDBJ databases">
        <title>Connecting structure to function with the recovery of over 1000 high-quality activated sludge metagenome-assembled genomes encoding full-length rRNA genes using long-read sequencing.</title>
        <authorList>
            <person name="Singleton C.M."/>
            <person name="Petriglieri F."/>
            <person name="Kristensen J.M."/>
            <person name="Kirkegaard R.H."/>
            <person name="Michaelsen T.Y."/>
            <person name="Andersen M.H."/>
            <person name="Karst S.M."/>
            <person name="Dueholm M.S."/>
            <person name="Nielsen P.H."/>
            <person name="Albertsen M."/>
        </authorList>
    </citation>
    <scope>NUCLEOTIDE SEQUENCE [LARGE SCALE GENOMIC DNA]</scope>
    <source>
        <strain evidence="1">OdNE_18-Q3-R46-58_MAXAC.008</strain>
    </source>
</reference>
<dbReference type="EMBL" id="JADKCH010000001">
    <property type="protein sequence ID" value="MBK8571228.1"/>
    <property type="molecule type" value="Genomic_DNA"/>
</dbReference>
<accession>A0A936EZA2</accession>
<name>A0A936EZA2_9BACT</name>
<dbReference type="Proteomes" id="UP000709959">
    <property type="component" value="Unassembled WGS sequence"/>
</dbReference>
<proteinExistence type="predicted"/>
<protein>
    <submittedName>
        <fullName evidence="1">Uncharacterized protein</fullName>
    </submittedName>
</protein>
<gene>
    <name evidence="1" type="ORF">IPN91_01025</name>
</gene>
<organism evidence="1 2">
    <name type="scientific">Candidatus Geothrix odensensis</name>
    <dbReference type="NCBI Taxonomy" id="2954440"/>
    <lineage>
        <taxon>Bacteria</taxon>
        <taxon>Pseudomonadati</taxon>
        <taxon>Acidobacteriota</taxon>
        <taxon>Holophagae</taxon>
        <taxon>Holophagales</taxon>
        <taxon>Holophagaceae</taxon>
        <taxon>Geothrix</taxon>
    </lineage>
</organism>